<name>A0AA38HGT7_9TREE</name>
<keyword evidence="6" id="KW-0735">Signal-anchor</keyword>
<dbReference type="RefSeq" id="XP_052949081.1">
    <property type="nucleotide sequence ID" value="XM_053086023.1"/>
</dbReference>
<comment type="catalytic activity">
    <reaction evidence="12">
        <text>Successive hydrolysis of beta-D-glucose units from the non-reducing ends of (1-&gt;3)-beta-D-glucans, releasing alpha-glucose.</text>
        <dbReference type="EC" id="3.2.1.58"/>
    </reaction>
</comment>
<evidence type="ECO:0000256" key="7">
    <source>
        <dbReference type="ARBA" id="ARBA00022989"/>
    </source>
</evidence>
<dbReference type="InterPro" id="IPR017853">
    <property type="entry name" value="GH"/>
</dbReference>
<accession>A0AA38HGT7</accession>
<dbReference type="PANTHER" id="PTHR31297:SF34">
    <property type="entry name" value="GLUCAN 1,3-BETA-GLUCOSIDASE 2"/>
    <property type="match status" value="1"/>
</dbReference>
<evidence type="ECO:0000313" key="20">
    <source>
        <dbReference type="Proteomes" id="UP001164286"/>
    </source>
</evidence>
<dbReference type="GO" id="GO:0005576">
    <property type="term" value="C:extracellular region"/>
    <property type="evidence" value="ECO:0007669"/>
    <property type="project" value="TreeGrafter"/>
</dbReference>
<evidence type="ECO:0000256" key="13">
    <source>
        <dbReference type="ARBA" id="ARBA00037126"/>
    </source>
</evidence>
<dbReference type="InterPro" id="IPR001547">
    <property type="entry name" value="Glyco_hydro_5"/>
</dbReference>
<keyword evidence="20" id="KW-1185">Reference proteome</keyword>
<gene>
    <name evidence="19" type="ORF">MKK02DRAFT_18938</name>
</gene>
<evidence type="ECO:0000313" key="19">
    <source>
        <dbReference type="EMBL" id="KAI9639304.1"/>
    </source>
</evidence>
<keyword evidence="8 17" id="KW-0472">Membrane</keyword>
<dbReference type="GO" id="GO:0009986">
    <property type="term" value="C:cell surface"/>
    <property type="evidence" value="ECO:0007669"/>
    <property type="project" value="TreeGrafter"/>
</dbReference>
<dbReference type="SUPFAM" id="SSF51445">
    <property type="entry name" value="(Trans)glycosidases"/>
    <property type="match status" value="1"/>
</dbReference>
<feature type="region of interest" description="Disordered" evidence="16">
    <location>
        <begin position="829"/>
        <end position="848"/>
    </location>
</feature>
<evidence type="ECO:0000256" key="9">
    <source>
        <dbReference type="ARBA" id="ARBA00023180"/>
    </source>
</evidence>
<evidence type="ECO:0000256" key="4">
    <source>
        <dbReference type="ARBA" id="ARBA00022692"/>
    </source>
</evidence>
<feature type="domain" description="Glycoside hydrolase family 5" evidence="18">
    <location>
        <begin position="366"/>
        <end position="514"/>
    </location>
</feature>
<keyword evidence="10" id="KW-0326">Glycosidase</keyword>
<dbReference type="Pfam" id="PF00150">
    <property type="entry name" value="Cellulase"/>
    <property type="match status" value="1"/>
</dbReference>
<dbReference type="GO" id="GO:0004338">
    <property type="term" value="F:glucan exo-1,3-beta-glucosidase activity"/>
    <property type="evidence" value="ECO:0007669"/>
    <property type="project" value="UniProtKB-EC"/>
</dbReference>
<evidence type="ECO:0000256" key="17">
    <source>
        <dbReference type="SAM" id="Phobius"/>
    </source>
</evidence>
<evidence type="ECO:0000256" key="11">
    <source>
        <dbReference type="ARBA" id="ARBA00023316"/>
    </source>
</evidence>
<dbReference type="EMBL" id="JAKWFO010000001">
    <property type="protein sequence ID" value="KAI9639304.1"/>
    <property type="molecule type" value="Genomic_DNA"/>
</dbReference>
<dbReference type="EC" id="3.2.1.58" evidence="14"/>
<comment type="caution">
    <text evidence="19">The sequence shown here is derived from an EMBL/GenBank/DDBJ whole genome shotgun (WGS) entry which is preliminary data.</text>
</comment>
<dbReference type="GO" id="GO:0071555">
    <property type="term" value="P:cell wall organization"/>
    <property type="evidence" value="ECO:0007669"/>
    <property type="project" value="UniProtKB-KW"/>
</dbReference>
<dbReference type="FunFam" id="3.20.20.80:FF:000033">
    <property type="entry name" value="Glucan 1,3-beta-glucosidase A"/>
    <property type="match status" value="1"/>
</dbReference>
<dbReference type="InterPro" id="IPR050386">
    <property type="entry name" value="Glycosyl_hydrolase_5"/>
</dbReference>
<dbReference type="Proteomes" id="UP001164286">
    <property type="component" value="Unassembled WGS sequence"/>
</dbReference>
<feature type="region of interest" description="Disordered" evidence="16">
    <location>
        <begin position="115"/>
        <end position="144"/>
    </location>
</feature>
<evidence type="ECO:0000256" key="16">
    <source>
        <dbReference type="SAM" id="MobiDB-lite"/>
    </source>
</evidence>
<feature type="region of interest" description="Disordered" evidence="16">
    <location>
        <begin position="209"/>
        <end position="265"/>
    </location>
</feature>
<keyword evidence="5 19" id="KW-0378">Hydrolase</keyword>
<dbReference type="GO" id="GO:0005886">
    <property type="term" value="C:plasma membrane"/>
    <property type="evidence" value="ECO:0007669"/>
    <property type="project" value="UniProtKB-SubCell"/>
</dbReference>
<evidence type="ECO:0000256" key="2">
    <source>
        <dbReference type="ARBA" id="ARBA00005641"/>
    </source>
</evidence>
<evidence type="ECO:0000256" key="12">
    <source>
        <dbReference type="ARBA" id="ARBA00036824"/>
    </source>
</evidence>
<evidence type="ECO:0000256" key="3">
    <source>
        <dbReference type="ARBA" id="ARBA00022475"/>
    </source>
</evidence>
<organism evidence="19 20">
    <name type="scientific">Dioszegia hungarica</name>
    <dbReference type="NCBI Taxonomy" id="4972"/>
    <lineage>
        <taxon>Eukaryota</taxon>
        <taxon>Fungi</taxon>
        <taxon>Dikarya</taxon>
        <taxon>Basidiomycota</taxon>
        <taxon>Agaricomycotina</taxon>
        <taxon>Tremellomycetes</taxon>
        <taxon>Tremellales</taxon>
        <taxon>Bulleribasidiaceae</taxon>
        <taxon>Dioszegia</taxon>
    </lineage>
</organism>
<dbReference type="Gene3D" id="3.20.20.80">
    <property type="entry name" value="Glycosidases"/>
    <property type="match status" value="1"/>
</dbReference>
<keyword evidence="4 17" id="KW-0812">Transmembrane</keyword>
<evidence type="ECO:0000256" key="5">
    <source>
        <dbReference type="ARBA" id="ARBA00022801"/>
    </source>
</evidence>
<evidence type="ECO:0000256" key="10">
    <source>
        <dbReference type="ARBA" id="ARBA00023295"/>
    </source>
</evidence>
<comment type="subcellular location">
    <subcellularLocation>
        <location evidence="1">Cell membrane</location>
        <topology evidence="1">Single-pass type II membrane protein</topology>
    </subcellularLocation>
</comment>
<evidence type="ECO:0000256" key="1">
    <source>
        <dbReference type="ARBA" id="ARBA00004401"/>
    </source>
</evidence>
<evidence type="ECO:0000256" key="8">
    <source>
        <dbReference type="ARBA" id="ARBA00023136"/>
    </source>
</evidence>
<feature type="transmembrane region" description="Helical" evidence="17">
    <location>
        <begin position="182"/>
        <end position="205"/>
    </location>
</feature>
<feature type="compositionally biased region" description="Low complexity" evidence="16">
    <location>
        <begin position="213"/>
        <end position="257"/>
    </location>
</feature>
<evidence type="ECO:0000256" key="14">
    <source>
        <dbReference type="ARBA" id="ARBA00038929"/>
    </source>
</evidence>
<evidence type="ECO:0000256" key="15">
    <source>
        <dbReference type="ARBA" id="ARBA00041260"/>
    </source>
</evidence>
<keyword evidence="7 17" id="KW-1133">Transmembrane helix</keyword>
<proteinExistence type="inferred from homology"/>
<keyword evidence="11" id="KW-0961">Cell wall biogenesis/degradation</keyword>
<comment type="function">
    <text evidence="13">Glucosidase involved in the degradation of cellulosic biomass. Active on lichenan.</text>
</comment>
<dbReference type="PANTHER" id="PTHR31297">
    <property type="entry name" value="GLUCAN ENDO-1,6-BETA-GLUCOSIDASE B"/>
    <property type="match status" value="1"/>
</dbReference>
<evidence type="ECO:0000256" key="6">
    <source>
        <dbReference type="ARBA" id="ARBA00022968"/>
    </source>
</evidence>
<dbReference type="GeneID" id="77725224"/>
<keyword evidence="3" id="KW-1003">Cell membrane</keyword>
<feature type="compositionally biased region" description="Polar residues" evidence="16">
    <location>
        <begin position="42"/>
        <end position="54"/>
    </location>
</feature>
<reference evidence="19" key="1">
    <citation type="journal article" date="2022" name="G3 (Bethesda)">
        <title>High quality genome of the basidiomycete yeast Dioszegia hungarica PDD-24b-2 isolated from cloud water.</title>
        <authorList>
            <person name="Jarrige D."/>
            <person name="Haridas S."/>
            <person name="Bleykasten-Grosshans C."/>
            <person name="Joly M."/>
            <person name="Nadalig T."/>
            <person name="Sancelme M."/>
            <person name="Vuilleumier S."/>
            <person name="Grigoriev I.V."/>
            <person name="Amato P."/>
            <person name="Bringel F."/>
        </authorList>
    </citation>
    <scope>NUCLEOTIDE SEQUENCE</scope>
    <source>
        <strain evidence="19">PDD-24b-2</strain>
    </source>
</reference>
<sequence>MSAPGAFPTPPSRRASYAPVSHSSPGAGSAALPHSPTDPYANLSSQALSPNAYLSPSPENPETSQLLGRDSMHMPAPSMMSRNSTIPGTPPLGGDNRASWGSGAGLAGAAGGIAGSQLPRGRSGLAATPTSRLSVSDADDDEFNQGHIAPSAAVAGGAGAAGLNEKRDYAGEGGGGKSRKKLWIGLGAAALLLLVGLGVGLGVGLTQSSRNRTAGNASAGSANDSVSGSSSPSGTASASGSATSSAPAAPTTGTRGSLITLEDGSTMTYDNPHGGKWVWDPSNPFNNDAQAQSWTPALSANWTWGRDKIYGVNVGGWLDTEPFIVPGLYERYATGANGQTAVDEYTLNQNMGADRNKIMDEHYATFITERDFVEMVSAGINWVRVPFGHWAIETIPGEAYYERKSWEYVLLAIKWARKYGIRINLDLHTIPGSQNGWNHSGKLGGINWMNGVMGLANAQRGLEYIRTITQFIVQPEYAPVIPLWGFLNEPNANSIGQERVGTFYRRAYDEIRAITGIGAGRGPMLSIHDGFIGIQSWYGFMTGADRLGLDQHPYLVFGDQQTGSLDSIATLACQMWASQTNTTLQRFGATVAGEWSAAINDCGQWVNRVGGGSRYDGTFTDGYTGPGGGPGSCAQWNDHRLWSQATKDGLRSVVLAEMDALGDFFFWTWRIGNSTGSIPEPNPFWHYRLGLREGWIPSDPRESRGECGRRGFSDNPFSGTFSQPYMTGGAGAGNVAAAMTQSYPWPPVSFKNIASSAMSLLPQYTQTGTPITMPAATFTQPGNSGATIAAGDGWANDAQNRRKYVPVAGCSYPPEYSAENLQPTQGMCGAGRIPSPRAAMPEPTAPPA</sequence>
<feature type="region of interest" description="Disordered" evidence="16">
    <location>
        <begin position="1"/>
        <end position="100"/>
    </location>
</feature>
<comment type="similarity">
    <text evidence="2">Belongs to the glycosyl hydrolase 5 (cellulase A) family.</text>
</comment>
<protein>
    <recommendedName>
        <fullName evidence="14">glucan 1,3-beta-glucosidase</fullName>
        <ecNumber evidence="14">3.2.1.58</ecNumber>
    </recommendedName>
    <alternativeName>
        <fullName evidence="15">Exo-1,3-beta-glucanase D</fullName>
    </alternativeName>
</protein>
<dbReference type="GO" id="GO:0009251">
    <property type="term" value="P:glucan catabolic process"/>
    <property type="evidence" value="ECO:0007669"/>
    <property type="project" value="TreeGrafter"/>
</dbReference>
<dbReference type="AlphaFoldDB" id="A0AA38HGT7"/>
<keyword evidence="9" id="KW-0325">Glycoprotein</keyword>
<evidence type="ECO:0000259" key="18">
    <source>
        <dbReference type="Pfam" id="PF00150"/>
    </source>
</evidence>